<feature type="transmembrane region" description="Helical" evidence="1">
    <location>
        <begin position="31"/>
        <end position="50"/>
    </location>
</feature>
<evidence type="ECO:0000256" key="1">
    <source>
        <dbReference type="SAM" id="Phobius"/>
    </source>
</evidence>
<dbReference type="VEuPathDB" id="FungiDB:P170DRAFT_104182"/>
<keyword evidence="1" id="KW-0812">Transmembrane</keyword>
<sequence length="103" mass="11878">MGRTIFFNLAHFRSRPVIPGLTRYYGVDIQLSYSILILITIFFCSIRALGTQCFGTGSAPFRVFLFATRHCCRYPSFLAEEYYRHPSPVRLDFPRELSTVAKS</sequence>
<dbReference type="RefSeq" id="XP_024707729.1">
    <property type="nucleotide sequence ID" value="XM_024842282.1"/>
</dbReference>
<dbReference type="GeneID" id="36549977"/>
<gene>
    <name evidence="2" type="ORF">P170DRAFT_104182</name>
</gene>
<organism evidence="2 3">
    <name type="scientific">Aspergillus steynii IBT 23096</name>
    <dbReference type="NCBI Taxonomy" id="1392250"/>
    <lineage>
        <taxon>Eukaryota</taxon>
        <taxon>Fungi</taxon>
        <taxon>Dikarya</taxon>
        <taxon>Ascomycota</taxon>
        <taxon>Pezizomycotina</taxon>
        <taxon>Eurotiomycetes</taxon>
        <taxon>Eurotiomycetidae</taxon>
        <taxon>Eurotiales</taxon>
        <taxon>Aspergillaceae</taxon>
        <taxon>Aspergillus</taxon>
        <taxon>Aspergillus subgen. Circumdati</taxon>
    </lineage>
</organism>
<keyword evidence="1" id="KW-1133">Transmembrane helix</keyword>
<dbReference type="EMBL" id="MSFO01000002">
    <property type="protein sequence ID" value="PLB52427.1"/>
    <property type="molecule type" value="Genomic_DNA"/>
</dbReference>
<dbReference type="Proteomes" id="UP000234275">
    <property type="component" value="Unassembled WGS sequence"/>
</dbReference>
<keyword evidence="1" id="KW-0472">Membrane</keyword>
<proteinExistence type="predicted"/>
<evidence type="ECO:0000313" key="2">
    <source>
        <dbReference type="EMBL" id="PLB52427.1"/>
    </source>
</evidence>
<evidence type="ECO:0000313" key="3">
    <source>
        <dbReference type="Proteomes" id="UP000234275"/>
    </source>
</evidence>
<reference evidence="2 3" key="1">
    <citation type="submission" date="2016-12" db="EMBL/GenBank/DDBJ databases">
        <title>The genomes of Aspergillus section Nigri reveals drivers in fungal speciation.</title>
        <authorList>
            <consortium name="DOE Joint Genome Institute"/>
            <person name="Vesth T.C."/>
            <person name="Nybo J."/>
            <person name="Theobald S."/>
            <person name="Brandl J."/>
            <person name="Frisvad J.C."/>
            <person name="Nielsen K.F."/>
            <person name="Lyhne E.K."/>
            <person name="Kogle M.E."/>
            <person name="Kuo A."/>
            <person name="Riley R."/>
            <person name="Clum A."/>
            <person name="Nolan M."/>
            <person name="Lipzen A."/>
            <person name="Salamov A."/>
            <person name="Henrissat B."/>
            <person name="Wiebenga A."/>
            <person name="De Vries R.P."/>
            <person name="Grigoriev I.V."/>
            <person name="Mortensen U.H."/>
            <person name="Andersen M.R."/>
            <person name="Baker S.E."/>
        </authorList>
    </citation>
    <scope>NUCLEOTIDE SEQUENCE [LARGE SCALE GENOMIC DNA]</scope>
    <source>
        <strain evidence="2 3">IBT 23096</strain>
    </source>
</reference>
<name>A0A2I2GHV4_9EURO</name>
<keyword evidence="3" id="KW-1185">Reference proteome</keyword>
<comment type="caution">
    <text evidence="2">The sequence shown here is derived from an EMBL/GenBank/DDBJ whole genome shotgun (WGS) entry which is preliminary data.</text>
</comment>
<accession>A0A2I2GHV4</accession>
<dbReference type="AlphaFoldDB" id="A0A2I2GHV4"/>
<protein>
    <submittedName>
        <fullName evidence="2">Uncharacterized protein</fullName>
    </submittedName>
</protein>